<evidence type="ECO:0000313" key="2">
    <source>
        <dbReference type="EMBL" id="MBM7632068.1"/>
    </source>
</evidence>
<dbReference type="PANTHER" id="PTHR30212:SF2">
    <property type="entry name" value="PROTEIN YIIM"/>
    <property type="match status" value="1"/>
</dbReference>
<evidence type="ECO:0000313" key="3">
    <source>
        <dbReference type="Proteomes" id="UP000741863"/>
    </source>
</evidence>
<reference evidence="2 3" key="1">
    <citation type="submission" date="2021-01" db="EMBL/GenBank/DDBJ databases">
        <title>Genomic Encyclopedia of Type Strains, Phase IV (KMG-IV): sequencing the most valuable type-strain genomes for metagenomic binning, comparative biology and taxonomic classification.</title>
        <authorList>
            <person name="Goeker M."/>
        </authorList>
    </citation>
    <scope>NUCLEOTIDE SEQUENCE [LARGE SCALE GENOMIC DNA]</scope>
    <source>
        <strain evidence="2 3">DSM 25540</strain>
    </source>
</reference>
<keyword evidence="3" id="KW-1185">Reference proteome</keyword>
<evidence type="ECO:0000259" key="1">
    <source>
        <dbReference type="PROSITE" id="PS51340"/>
    </source>
</evidence>
<dbReference type="Pfam" id="PF03475">
    <property type="entry name" value="YiiM_3-alpha"/>
    <property type="match status" value="1"/>
</dbReference>
<dbReference type="RefSeq" id="WP_204696143.1">
    <property type="nucleotide sequence ID" value="NZ_JAFBEC010000003.1"/>
</dbReference>
<dbReference type="InterPro" id="IPR005163">
    <property type="entry name" value="Tri_helical_YiiM-like"/>
</dbReference>
<sequence>MTIQSLAVGRPQVLSSKQDQSITTGIKKTPIKEVELEYAGFQHDDVGNKKNHGGVDRAVCFYPYEHYAMWEREHGQRLPFPAFGENLTVSTMLEADVCIGDVYQIGEAIVEISQGRVPCATINLYTSSSQLLTRFVETGYTGYFGRVLQRGTVTDQSLITLLQRDRTEVSVLHAIQTLFLGEDVSEMERIQSIPSLSEEWKNRFEKKLLKKS</sequence>
<dbReference type="Proteomes" id="UP000741863">
    <property type="component" value="Unassembled WGS sequence"/>
</dbReference>
<organism evidence="2 3">
    <name type="scientific">Geomicrobium sediminis</name>
    <dbReference type="NCBI Taxonomy" id="1347788"/>
    <lineage>
        <taxon>Bacteria</taxon>
        <taxon>Bacillati</taxon>
        <taxon>Bacillota</taxon>
        <taxon>Bacilli</taxon>
        <taxon>Bacillales</taxon>
        <taxon>Geomicrobium</taxon>
    </lineage>
</organism>
<dbReference type="InterPro" id="IPR052353">
    <property type="entry name" value="Benzoxazolinone_Detox_Enz"/>
</dbReference>
<dbReference type="PROSITE" id="PS51340">
    <property type="entry name" value="MOSC"/>
    <property type="match status" value="1"/>
</dbReference>
<feature type="domain" description="MOSC" evidence="1">
    <location>
        <begin position="28"/>
        <end position="162"/>
    </location>
</feature>
<dbReference type="InterPro" id="IPR011037">
    <property type="entry name" value="Pyrv_Knase-like_insert_dom_sf"/>
</dbReference>
<protein>
    <submittedName>
        <fullName evidence="2">MOSC domain-containing protein YiiM</fullName>
    </submittedName>
</protein>
<proteinExistence type="predicted"/>
<dbReference type="Pfam" id="PF03473">
    <property type="entry name" value="MOSC"/>
    <property type="match status" value="1"/>
</dbReference>
<name>A0ABS2PB46_9BACL</name>
<comment type="caution">
    <text evidence="2">The sequence shown here is derived from an EMBL/GenBank/DDBJ whole genome shotgun (WGS) entry which is preliminary data.</text>
</comment>
<accession>A0ABS2PB46</accession>
<dbReference type="PANTHER" id="PTHR30212">
    <property type="entry name" value="PROTEIN YIIM"/>
    <property type="match status" value="1"/>
</dbReference>
<dbReference type="InterPro" id="IPR005302">
    <property type="entry name" value="MoCF_Sase_C"/>
</dbReference>
<dbReference type="SUPFAM" id="SSF50800">
    <property type="entry name" value="PK beta-barrel domain-like"/>
    <property type="match status" value="1"/>
</dbReference>
<dbReference type="EMBL" id="JAFBEC010000003">
    <property type="protein sequence ID" value="MBM7632068.1"/>
    <property type="molecule type" value="Genomic_DNA"/>
</dbReference>
<gene>
    <name evidence="2" type="ORF">JOD17_001161</name>
</gene>
<dbReference type="Gene3D" id="2.40.33.20">
    <property type="entry name" value="PK beta-barrel domain-like"/>
    <property type="match status" value="1"/>
</dbReference>